<evidence type="ECO:0000313" key="4">
    <source>
        <dbReference type="Proteomes" id="UP001215280"/>
    </source>
</evidence>
<evidence type="ECO:0000256" key="1">
    <source>
        <dbReference type="ARBA" id="ARBA00007673"/>
    </source>
</evidence>
<sequence>MFARDGEPDRRHLGPALLNEVRYNFAVVQESMSLSLLGSLWRTSLRNPVYILRATHISPYRPLARDRILKSLLTSPRNGPLAAEQLEPLDSDPAKDPWACIIGRPGEGRTPVTEFGMPHLPGPSWADDGEHDALGKWDVVCRVATLANLRKDPDTSAEKIIQWGEYSSEILSAVACAAVSSASTADPVIPPSQVSKLVENALEASTDESSLHPPVSIPVRILLTHSERVVVVHVPVYPSTMAVHFPLETSYDRYRRKFNDSEPGIPRVAVEHEIPFEQINQLPTGRVLDTIDLPRHHPVDLSIIQPLNGYVAILVDHSTLDIREGHDALAMLLPEEIEKSYPQLASILLDIRERVLSVFPTLRNTTSMPAICLVGQMENSGYDTVDGNYLCSCQANLSARSLSESGQWEETLANPILLALAVAQGLKGSVPYEKRIQTQVNSCGVRGADRVDELLGGEVVVLDAAHPSGVLAATAKFYETNKGRRASSVRLQKTAFEIMRGEFFFPRTIIEVDEQYETEYYTLDSSDIPS</sequence>
<accession>A0AAD7J3R4</accession>
<dbReference type="SUPFAM" id="SSF54506">
    <property type="entry name" value="Diaminopimelate epimerase-like"/>
    <property type="match status" value="1"/>
</dbReference>
<comment type="caution">
    <text evidence="3">The sequence shown here is derived from an EMBL/GenBank/DDBJ whole genome shotgun (WGS) entry which is preliminary data.</text>
</comment>
<dbReference type="AlphaFoldDB" id="A0AAD7J3R4"/>
<dbReference type="PANTHER" id="PTHR43709:SF2">
    <property type="entry name" value="DUF453 DOMAIN PROTEIN (AFU_ORTHOLOGUE AFUA_6G00360)"/>
    <property type="match status" value="1"/>
</dbReference>
<organism evidence="3 4">
    <name type="scientific">Mycena maculata</name>
    <dbReference type="NCBI Taxonomy" id="230809"/>
    <lineage>
        <taxon>Eukaryota</taxon>
        <taxon>Fungi</taxon>
        <taxon>Dikarya</taxon>
        <taxon>Basidiomycota</taxon>
        <taxon>Agaricomycotina</taxon>
        <taxon>Agaricomycetes</taxon>
        <taxon>Agaricomycetidae</taxon>
        <taxon>Agaricales</taxon>
        <taxon>Marasmiineae</taxon>
        <taxon>Mycenaceae</taxon>
        <taxon>Mycena</taxon>
    </lineage>
</organism>
<proteinExistence type="inferred from homology"/>
<evidence type="ECO:0000256" key="2">
    <source>
        <dbReference type="ARBA" id="ARBA00023235"/>
    </source>
</evidence>
<comment type="similarity">
    <text evidence="1">Belongs to the PrpF family.</text>
</comment>
<gene>
    <name evidence="3" type="ORF">DFH07DRAFT_480327</name>
</gene>
<keyword evidence="4" id="KW-1185">Reference proteome</keyword>
<dbReference type="Gene3D" id="3.10.310.10">
    <property type="entry name" value="Diaminopimelate Epimerase, Chain A, domain 1"/>
    <property type="match status" value="1"/>
</dbReference>
<dbReference type="Proteomes" id="UP001215280">
    <property type="component" value="Unassembled WGS sequence"/>
</dbReference>
<reference evidence="3" key="1">
    <citation type="submission" date="2023-03" db="EMBL/GenBank/DDBJ databases">
        <title>Massive genome expansion in bonnet fungi (Mycena s.s.) driven by repeated elements and novel gene families across ecological guilds.</title>
        <authorList>
            <consortium name="Lawrence Berkeley National Laboratory"/>
            <person name="Harder C.B."/>
            <person name="Miyauchi S."/>
            <person name="Viragh M."/>
            <person name="Kuo A."/>
            <person name="Thoen E."/>
            <person name="Andreopoulos B."/>
            <person name="Lu D."/>
            <person name="Skrede I."/>
            <person name="Drula E."/>
            <person name="Henrissat B."/>
            <person name="Morin E."/>
            <person name="Kohler A."/>
            <person name="Barry K."/>
            <person name="LaButti K."/>
            <person name="Morin E."/>
            <person name="Salamov A."/>
            <person name="Lipzen A."/>
            <person name="Mereny Z."/>
            <person name="Hegedus B."/>
            <person name="Baldrian P."/>
            <person name="Stursova M."/>
            <person name="Weitz H."/>
            <person name="Taylor A."/>
            <person name="Grigoriev I.V."/>
            <person name="Nagy L.G."/>
            <person name="Martin F."/>
            <person name="Kauserud H."/>
        </authorList>
    </citation>
    <scope>NUCLEOTIDE SEQUENCE</scope>
    <source>
        <strain evidence="3">CBHHK188m</strain>
    </source>
</reference>
<dbReference type="GO" id="GO:0016853">
    <property type="term" value="F:isomerase activity"/>
    <property type="evidence" value="ECO:0007669"/>
    <property type="project" value="UniProtKB-KW"/>
</dbReference>
<dbReference type="InterPro" id="IPR007400">
    <property type="entry name" value="PrpF-like"/>
</dbReference>
<dbReference type="EMBL" id="JARJLG010000061">
    <property type="protein sequence ID" value="KAJ7756454.1"/>
    <property type="molecule type" value="Genomic_DNA"/>
</dbReference>
<dbReference type="PANTHER" id="PTHR43709">
    <property type="entry name" value="ACONITATE ISOMERASE-RELATED"/>
    <property type="match status" value="1"/>
</dbReference>
<keyword evidence="2" id="KW-0413">Isomerase</keyword>
<evidence type="ECO:0000313" key="3">
    <source>
        <dbReference type="EMBL" id="KAJ7756454.1"/>
    </source>
</evidence>
<protein>
    <submittedName>
        <fullName evidence="3">Uncharacterized protein</fullName>
    </submittedName>
</protein>
<name>A0AAD7J3R4_9AGAR</name>